<dbReference type="InterPro" id="IPR001279">
    <property type="entry name" value="Metallo-B-lactamas"/>
</dbReference>
<organism evidence="2 3">
    <name type="scientific">Planomonospora alba</name>
    <dbReference type="NCBI Taxonomy" id="161354"/>
    <lineage>
        <taxon>Bacteria</taxon>
        <taxon>Bacillati</taxon>
        <taxon>Actinomycetota</taxon>
        <taxon>Actinomycetes</taxon>
        <taxon>Streptosporangiales</taxon>
        <taxon>Streptosporangiaceae</taxon>
        <taxon>Planomonospora</taxon>
    </lineage>
</organism>
<dbReference type="PANTHER" id="PTHR42951">
    <property type="entry name" value="METALLO-BETA-LACTAMASE DOMAIN-CONTAINING"/>
    <property type="match status" value="1"/>
</dbReference>
<dbReference type="CDD" id="cd16282">
    <property type="entry name" value="metallo-hydrolase-like_MBL-fold"/>
    <property type="match status" value="1"/>
</dbReference>
<dbReference type="SMART" id="SM00849">
    <property type="entry name" value="Lactamase_B"/>
    <property type="match status" value="1"/>
</dbReference>
<evidence type="ECO:0000313" key="3">
    <source>
        <dbReference type="Proteomes" id="UP001500320"/>
    </source>
</evidence>
<dbReference type="EMBL" id="BAAAUT010000078">
    <property type="protein sequence ID" value="GAA3163217.1"/>
    <property type="molecule type" value="Genomic_DNA"/>
</dbReference>
<feature type="domain" description="Metallo-beta-lactamase" evidence="1">
    <location>
        <begin position="25"/>
        <end position="206"/>
    </location>
</feature>
<proteinExistence type="predicted"/>
<protein>
    <submittedName>
        <fullName evidence="2">MBL fold metallo-hydrolase</fullName>
    </submittedName>
</protein>
<accession>A0ABP6P025</accession>
<dbReference type="InterPro" id="IPR050855">
    <property type="entry name" value="NDM-1-like"/>
</dbReference>
<dbReference type="SUPFAM" id="SSF56281">
    <property type="entry name" value="Metallo-hydrolase/oxidoreductase"/>
    <property type="match status" value="1"/>
</dbReference>
<evidence type="ECO:0000259" key="1">
    <source>
        <dbReference type="SMART" id="SM00849"/>
    </source>
</evidence>
<dbReference type="InterPro" id="IPR036866">
    <property type="entry name" value="RibonucZ/Hydroxyglut_hydro"/>
</dbReference>
<evidence type="ECO:0000313" key="2">
    <source>
        <dbReference type="EMBL" id="GAA3163217.1"/>
    </source>
</evidence>
<comment type="caution">
    <text evidence="2">The sequence shown here is derived from an EMBL/GenBank/DDBJ whole genome shotgun (WGS) entry which is preliminary data.</text>
</comment>
<dbReference type="Gene3D" id="3.60.15.10">
    <property type="entry name" value="Ribonuclease Z/Hydroxyacylglutathione hydrolase-like"/>
    <property type="match status" value="1"/>
</dbReference>
<sequence>MLGGMAEQWREVGDRVYVRRHRSFDLNVGLVVGGAGCLVVDTRMSHRQGRELAAAVRTVTDLPWTVVNTHAHFDHFFGNAAFLPADIWGHVRCAEAAAATGEAQRREWLHEGPEELAEVEITPPGRTFADSVTLDLGDRPVRLRYLGRGHTDNDVVAEVPDAGVVFAGDLVEEGAPPQFGDGYPLEWPDTLARLLDLPGEVVVPGHGAVVDRGFVRCQRADIAAAVGIATTGGDPARAPFPAETMAEITGRLRAAGPPAGP</sequence>
<dbReference type="PANTHER" id="PTHR42951:SF4">
    <property type="entry name" value="ACYL-COENZYME A THIOESTERASE MBLAC2"/>
    <property type="match status" value="1"/>
</dbReference>
<dbReference type="Pfam" id="PF00753">
    <property type="entry name" value="Lactamase_B"/>
    <property type="match status" value="1"/>
</dbReference>
<dbReference type="Proteomes" id="UP001500320">
    <property type="component" value="Unassembled WGS sequence"/>
</dbReference>
<reference evidence="3" key="1">
    <citation type="journal article" date="2019" name="Int. J. Syst. Evol. Microbiol.">
        <title>The Global Catalogue of Microorganisms (GCM) 10K type strain sequencing project: providing services to taxonomists for standard genome sequencing and annotation.</title>
        <authorList>
            <consortium name="The Broad Institute Genomics Platform"/>
            <consortium name="The Broad Institute Genome Sequencing Center for Infectious Disease"/>
            <person name="Wu L."/>
            <person name="Ma J."/>
        </authorList>
    </citation>
    <scope>NUCLEOTIDE SEQUENCE [LARGE SCALE GENOMIC DNA]</scope>
    <source>
        <strain evidence="3">JCM 9373</strain>
    </source>
</reference>
<gene>
    <name evidence="2" type="ORF">GCM10010466_62710</name>
</gene>
<keyword evidence="3" id="KW-1185">Reference proteome</keyword>
<name>A0ABP6P025_9ACTN</name>